<proteinExistence type="predicted"/>
<organism evidence="1 2">
    <name type="scientific">Vespula germanica</name>
    <name type="common">German yellow jacket</name>
    <name type="synonym">Paravespula germanica</name>
    <dbReference type="NCBI Taxonomy" id="30212"/>
    <lineage>
        <taxon>Eukaryota</taxon>
        <taxon>Metazoa</taxon>
        <taxon>Ecdysozoa</taxon>
        <taxon>Arthropoda</taxon>
        <taxon>Hexapoda</taxon>
        <taxon>Insecta</taxon>
        <taxon>Pterygota</taxon>
        <taxon>Neoptera</taxon>
        <taxon>Endopterygota</taxon>
        <taxon>Hymenoptera</taxon>
        <taxon>Apocrita</taxon>
        <taxon>Aculeata</taxon>
        <taxon>Vespoidea</taxon>
        <taxon>Vespidae</taxon>
        <taxon>Vespinae</taxon>
        <taxon>Vespula</taxon>
    </lineage>
</organism>
<gene>
    <name evidence="1" type="ORF">HZH68_003916</name>
</gene>
<name>A0A834NHR0_VESGE</name>
<dbReference type="Proteomes" id="UP000617340">
    <property type="component" value="Unassembled WGS sequence"/>
</dbReference>
<dbReference type="EMBL" id="JACSDZ010000003">
    <property type="protein sequence ID" value="KAF7409535.1"/>
    <property type="molecule type" value="Genomic_DNA"/>
</dbReference>
<accession>A0A834NHR0</accession>
<comment type="caution">
    <text evidence="1">The sequence shown here is derived from an EMBL/GenBank/DDBJ whole genome shotgun (WGS) entry which is preliminary data.</text>
</comment>
<evidence type="ECO:0000313" key="1">
    <source>
        <dbReference type="EMBL" id="KAF7409535.1"/>
    </source>
</evidence>
<sequence length="126" mass="14605">MGIQCRTRAFQRLTGCTGSDAGEQDIAVGGTTRAFQRPIKRPARLRSLEDNWTRIFLKMAPYFTSYWSDAVGKRIDVQSQTRAFQRPLERLISWRKQKMFIDGATRPYQRPVEQPARWCSSGDINF</sequence>
<reference evidence="1" key="1">
    <citation type="journal article" date="2020" name="G3 (Bethesda)">
        <title>High-Quality Assemblies for Three Invasive Social Wasps from the &lt;i&gt;Vespula&lt;/i&gt; Genus.</title>
        <authorList>
            <person name="Harrop T.W.R."/>
            <person name="Guhlin J."/>
            <person name="McLaughlin G.M."/>
            <person name="Permina E."/>
            <person name="Stockwell P."/>
            <person name="Gilligan J."/>
            <person name="Le Lec M.F."/>
            <person name="Gruber M.A.M."/>
            <person name="Quinn O."/>
            <person name="Lovegrove M."/>
            <person name="Duncan E.J."/>
            <person name="Remnant E.J."/>
            <person name="Van Eeckhoven J."/>
            <person name="Graham B."/>
            <person name="Knapp R.A."/>
            <person name="Langford K.W."/>
            <person name="Kronenberg Z."/>
            <person name="Press M.O."/>
            <person name="Eacker S.M."/>
            <person name="Wilson-Rankin E.E."/>
            <person name="Purcell J."/>
            <person name="Lester P.J."/>
            <person name="Dearden P.K."/>
        </authorList>
    </citation>
    <scope>NUCLEOTIDE SEQUENCE</scope>
    <source>
        <strain evidence="1">Linc-1</strain>
    </source>
</reference>
<protein>
    <submittedName>
        <fullName evidence="1">Uncharacterized protein</fullName>
    </submittedName>
</protein>
<keyword evidence="2" id="KW-1185">Reference proteome</keyword>
<evidence type="ECO:0000313" key="2">
    <source>
        <dbReference type="Proteomes" id="UP000617340"/>
    </source>
</evidence>
<dbReference type="AlphaFoldDB" id="A0A834NHR0"/>